<proteinExistence type="predicted"/>
<dbReference type="Proteomes" id="UP000290204">
    <property type="component" value="Unassembled WGS sequence"/>
</dbReference>
<feature type="chain" id="PRO_5020371451" description="Lipoprotein" evidence="1">
    <location>
        <begin position="25"/>
        <end position="145"/>
    </location>
</feature>
<dbReference type="AlphaFoldDB" id="A0A4Q1CM43"/>
<evidence type="ECO:0000313" key="3">
    <source>
        <dbReference type="Proteomes" id="UP000290204"/>
    </source>
</evidence>
<organism evidence="2 3">
    <name type="scientific">Lacibacter luteus</name>
    <dbReference type="NCBI Taxonomy" id="2508719"/>
    <lineage>
        <taxon>Bacteria</taxon>
        <taxon>Pseudomonadati</taxon>
        <taxon>Bacteroidota</taxon>
        <taxon>Chitinophagia</taxon>
        <taxon>Chitinophagales</taxon>
        <taxon>Chitinophagaceae</taxon>
        <taxon>Lacibacter</taxon>
    </lineage>
</organism>
<keyword evidence="3" id="KW-1185">Reference proteome</keyword>
<keyword evidence="1" id="KW-0732">Signal</keyword>
<comment type="caution">
    <text evidence="2">The sequence shown here is derived from an EMBL/GenBank/DDBJ whole genome shotgun (WGS) entry which is preliminary data.</text>
</comment>
<evidence type="ECO:0008006" key="4">
    <source>
        <dbReference type="Google" id="ProtNLM"/>
    </source>
</evidence>
<dbReference type="OrthoDB" id="9831998at2"/>
<dbReference type="EMBL" id="SDHW01000001">
    <property type="protein sequence ID" value="RXK61844.1"/>
    <property type="molecule type" value="Genomic_DNA"/>
</dbReference>
<dbReference type="PROSITE" id="PS51257">
    <property type="entry name" value="PROKAR_LIPOPROTEIN"/>
    <property type="match status" value="1"/>
</dbReference>
<accession>A0A4Q1CM43</accession>
<evidence type="ECO:0000313" key="2">
    <source>
        <dbReference type="EMBL" id="RXK61844.1"/>
    </source>
</evidence>
<reference evidence="2 3" key="1">
    <citation type="submission" date="2019-01" db="EMBL/GenBank/DDBJ databases">
        <title>Lacibacter sp. strain TTM-7.</title>
        <authorList>
            <person name="Chen W.-M."/>
        </authorList>
    </citation>
    <scope>NUCLEOTIDE SEQUENCE [LARGE SCALE GENOMIC DNA]</scope>
    <source>
        <strain evidence="2 3">TTM-7</strain>
    </source>
</reference>
<dbReference type="RefSeq" id="WP_129129216.1">
    <property type="nucleotide sequence ID" value="NZ_SDHW01000001.1"/>
</dbReference>
<sequence length="145" mass="16143">MRNTTHHFTASFLLLAAISLIACAGKDKNVRPSFSKNYSVVIQDVMATAKFANADVKVLPVQIEGDKKLKANISLTLYNSRNLPVTEKGLDSLARRAIKIFAEPITNLSDFEKIKVCFKQEEQFPKIDPGKRCEYIFPLATLVGP</sequence>
<protein>
    <recommendedName>
        <fullName evidence="4">Lipoprotein</fullName>
    </recommendedName>
</protein>
<name>A0A4Q1CM43_9BACT</name>
<evidence type="ECO:0000256" key="1">
    <source>
        <dbReference type="SAM" id="SignalP"/>
    </source>
</evidence>
<gene>
    <name evidence="2" type="ORF">ESA94_02175</name>
</gene>
<feature type="signal peptide" evidence="1">
    <location>
        <begin position="1"/>
        <end position="24"/>
    </location>
</feature>